<proteinExistence type="predicted"/>
<gene>
    <name evidence="1" type="ORF">ARMGADRAFT_1093166</name>
</gene>
<organism evidence="1 2">
    <name type="scientific">Armillaria gallica</name>
    <name type="common">Bulbous honey fungus</name>
    <name type="synonym">Armillaria bulbosa</name>
    <dbReference type="NCBI Taxonomy" id="47427"/>
    <lineage>
        <taxon>Eukaryota</taxon>
        <taxon>Fungi</taxon>
        <taxon>Dikarya</taxon>
        <taxon>Basidiomycota</taxon>
        <taxon>Agaricomycotina</taxon>
        <taxon>Agaricomycetes</taxon>
        <taxon>Agaricomycetidae</taxon>
        <taxon>Agaricales</taxon>
        <taxon>Marasmiineae</taxon>
        <taxon>Physalacriaceae</taxon>
        <taxon>Armillaria</taxon>
    </lineage>
</organism>
<reference evidence="2" key="1">
    <citation type="journal article" date="2017" name="Nat. Ecol. Evol.">
        <title>Genome expansion and lineage-specific genetic innovations in the forest pathogenic fungi Armillaria.</title>
        <authorList>
            <person name="Sipos G."/>
            <person name="Prasanna A.N."/>
            <person name="Walter M.C."/>
            <person name="O'Connor E."/>
            <person name="Balint B."/>
            <person name="Krizsan K."/>
            <person name="Kiss B."/>
            <person name="Hess J."/>
            <person name="Varga T."/>
            <person name="Slot J."/>
            <person name="Riley R."/>
            <person name="Boka B."/>
            <person name="Rigling D."/>
            <person name="Barry K."/>
            <person name="Lee J."/>
            <person name="Mihaltcheva S."/>
            <person name="LaButti K."/>
            <person name="Lipzen A."/>
            <person name="Waldron R."/>
            <person name="Moloney N.M."/>
            <person name="Sperisen C."/>
            <person name="Kredics L."/>
            <person name="Vagvoelgyi C."/>
            <person name="Patrignani A."/>
            <person name="Fitzpatrick D."/>
            <person name="Nagy I."/>
            <person name="Doyle S."/>
            <person name="Anderson J.B."/>
            <person name="Grigoriev I.V."/>
            <person name="Gueldener U."/>
            <person name="Muensterkoetter M."/>
            <person name="Nagy L.G."/>
        </authorList>
    </citation>
    <scope>NUCLEOTIDE SEQUENCE [LARGE SCALE GENOMIC DNA]</scope>
    <source>
        <strain evidence="2">Ar21-2</strain>
    </source>
</reference>
<sequence>MSTSVAQAIPSLVSLVKCADTVLQVPLEPNAQLLCLTTYFDEVVHVKCQIEAHYPSALKEEFIKMFKAVVDGCISKYNFCETWDTMLRIESDHLKFSVSGWYSISGNQILDALEVLPPLHYCIDDDIQMSSAPFTPNVTPSKEVQTAPLSLDATSASASQGADMALEEETPARETCAMSPSMVSSADWDVGGTGKMGREVSVPYSQRWRICTRETDLTTVFPNVANGGGEVVIMVDEPWGRISGGKPGDGDGMAAHDDWVIGTLGACHIRVPQPKKGGTHECRVTGELGAGSGGWGNSDTSMIVGTIVAPSNYSSMHNRAWSSSSSFIVGVLISILPSSSTSLALQCDPSMLSFHSTPPSGIPLDPQQSMIAPALIVVVVASFVFGSSSCIEMATDKESLDILHTLGVCRSHIRRRLAPISMWGKLGRSG</sequence>
<dbReference type="EMBL" id="KZ293778">
    <property type="protein sequence ID" value="PBK79408.1"/>
    <property type="molecule type" value="Genomic_DNA"/>
</dbReference>
<name>A0A2H3CLY7_ARMGA</name>
<dbReference type="AlphaFoldDB" id="A0A2H3CLY7"/>
<evidence type="ECO:0000313" key="1">
    <source>
        <dbReference type="EMBL" id="PBK79408.1"/>
    </source>
</evidence>
<dbReference type="OrthoDB" id="3027097at2759"/>
<dbReference type="InParanoid" id="A0A2H3CLY7"/>
<accession>A0A2H3CLY7</accession>
<dbReference type="Proteomes" id="UP000217790">
    <property type="component" value="Unassembled WGS sequence"/>
</dbReference>
<protein>
    <submittedName>
        <fullName evidence="1">Uncharacterized protein</fullName>
    </submittedName>
</protein>
<keyword evidence="2" id="KW-1185">Reference proteome</keyword>
<evidence type="ECO:0000313" key="2">
    <source>
        <dbReference type="Proteomes" id="UP000217790"/>
    </source>
</evidence>